<evidence type="ECO:0000256" key="2">
    <source>
        <dbReference type="ARBA" id="ARBA00004687"/>
    </source>
</evidence>
<evidence type="ECO:0000256" key="7">
    <source>
        <dbReference type="ARBA" id="ARBA00023136"/>
    </source>
</evidence>
<dbReference type="GO" id="GO:0000506">
    <property type="term" value="C:glycosylphosphatidylinositol-N-acetylglucosaminyltransferase (GPI-GnT) complex"/>
    <property type="evidence" value="ECO:0007669"/>
    <property type="project" value="TreeGrafter"/>
</dbReference>
<evidence type="ECO:0000256" key="8">
    <source>
        <dbReference type="SAM" id="Phobius"/>
    </source>
</evidence>
<keyword evidence="5 8" id="KW-0812">Transmembrane</keyword>
<dbReference type="PANTHER" id="PTHR12982:SF0">
    <property type="entry name" value="PHOSPHATIDYLINOSITOL N-ACETYLGLUCOSAMINYLTRANSFERASE SUBUNIT C"/>
    <property type="match status" value="1"/>
</dbReference>
<sequence>MLASRLHDDLSVFALILFSIQLFALFPVLRHRLQASPVIIQTALTLALACFSVVLTAPLSVAVTYIFLTASVAVNFAAPAVLIWAQRYKNEISGPWDAATPKISL</sequence>
<name>A0A4Y9ZXM0_9AGAM</name>
<feature type="transmembrane region" description="Helical" evidence="8">
    <location>
        <begin position="38"/>
        <end position="59"/>
    </location>
</feature>
<dbReference type="PANTHER" id="PTHR12982">
    <property type="entry name" value="PHOSPHATIDYLINOSITOL GLYCAN, CLASS C"/>
    <property type="match status" value="1"/>
</dbReference>
<comment type="subcellular location">
    <subcellularLocation>
        <location evidence="1">Membrane</location>
        <topology evidence="1">Multi-pass membrane protein</topology>
    </subcellularLocation>
</comment>
<proteinExistence type="inferred from homology"/>
<evidence type="ECO:0000256" key="3">
    <source>
        <dbReference type="ARBA" id="ARBA00008321"/>
    </source>
</evidence>
<dbReference type="Pfam" id="PF06432">
    <property type="entry name" value="GPI2"/>
    <property type="match status" value="1"/>
</dbReference>
<dbReference type="AlphaFoldDB" id="A0A4Y9ZXM0"/>
<evidence type="ECO:0000256" key="5">
    <source>
        <dbReference type="ARBA" id="ARBA00022692"/>
    </source>
</evidence>
<dbReference type="UniPathway" id="UPA00196"/>
<evidence type="ECO:0000256" key="6">
    <source>
        <dbReference type="ARBA" id="ARBA00022989"/>
    </source>
</evidence>
<gene>
    <name evidence="9" type="ORF">EWM64_g5082</name>
</gene>
<evidence type="ECO:0000313" key="10">
    <source>
        <dbReference type="Proteomes" id="UP000298061"/>
    </source>
</evidence>
<reference evidence="9 10" key="1">
    <citation type="submission" date="2019-02" db="EMBL/GenBank/DDBJ databases">
        <title>Genome sequencing of the rare red list fungi Hericium alpestre (H. flagellum).</title>
        <authorList>
            <person name="Buettner E."/>
            <person name="Kellner H."/>
        </authorList>
    </citation>
    <scope>NUCLEOTIDE SEQUENCE [LARGE SCALE GENOMIC DNA]</scope>
    <source>
        <strain evidence="9 10">DSM 108284</strain>
    </source>
</reference>
<feature type="transmembrane region" description="Helical" evidence="8">
    <location>
        <begin position="12"/>
        <end position="29"/>
    </location>
</feature>
<evidence type="ECO:0000256" key="4">
    <source>
        <dbReference type="ARBA" id="ARBA00022502"/>
    </source>
</evidence>
<dbReference type="STRING" id="135208.A0A4Y9ZXM0"/>
<dbReference type="GO" id="GO:0006506">
    <property type="term" value="P:GPI anchor biosynthetic process"/>
    <property type="evidence" value="ECO:0007669"/>
    <property type="project" value="UniProtKB-UniPathway"/>
</dbReference>
<feature type="transmembrane region" description="Helical" evidence="8">
    <location>
        <begin position="65"/>
        <end position="85"/>
    </location>
</feature>
<evidence type="ECO:0000256" key="1">
    <source>
        <dbReference type="ARBA" id="ARBA00004141"/>
    </source>
</evidence>
<accession>A0A4Y9ZXM0</accession>
<comment type="pathway">
    <text evidence="2">Glycolipid biosynthesis; glycosylphosphatidylinositol-anchor biosynthesis.</text>
</comment>
<dbReference type="EMBL" id="SFCI01000589">
    <property type="protein sequence ID" value="TFY78930.1"/>
    <property type="molecule type" value="Genomic_DNA"/>
</dbReference>
<protein>
    <submittedName>
        <fullName evidence="9">Uncharacterized protein</fullName>
    </submittedName>
</protein>
<comment type="similarity">
    <text evidence="3">Belongs to the PIGC family.</text>
</comment>
<evidence type="ECO:0000313" key="9">
    <source>
        <dbReference type="EMBL" id="TFY78930.1"/>
    </source>
</evidence>
<comment type="caution">
    <text evidence="9">The sequence shown here is derived from an EMBL/GenBank/DDBJ whole genome shotgun (WGS) entry which is preliminary data.</text>
</comment>
<dbReference type="Proteomes" id="UP000298061">
    <property type="component" value="Unassembled WGS sequence"/>
</dbReference>
<keyword evidence="10" id="KW-1185">Reference proteome</keyword>
<keyword evidence="6 8" id="KW-1133">Transmembrane helix</keyword>
<organism evidence="9 10">
    <name type="scientific">Hericium alpestre</name>
    <dbReference type="NCBI Taxonomy" id="135208"/>
    <lineage>
        <taxon>Eukaryota</taxon>
        <taxon>Fungi</taxon>
        <taxon>Dikarya</taxon>
        <taxon>Basidiomycota</taxon>
        <taxon>Agaricomycotina</taxon>
        <taxon>Agaricomycetes</taxon>
        <taxon>Russulales</taxon>
        <taxon>Hericiaceae</taxon>
        <taxon>Hericium</taxon>
    </lineage>
</organism>
<dbReference type="InterPro" id="IPR009450">
    <property type="entry name" value="Plno_GlcNAc_GPI2"/>
</dbReference>
<dbReference type="OrthoDB" id="196709at2759"/>
<keyword evidence="7 8" id="KW-0472">Membrane</keyword>
<keyword evidence="4" id="KW-0337">GPI-anchor biosynthesis</keyword>